<feature type="region of interest" description="Disordered" evidence="1">
    <location>
        <begin position="1"/>
        <end position="66"/>
    </location>
</feature>
<feature type="region of interest" description="Disordered" evidence="1">
    <location>
        <begin position="170"/>
        <end position="209"/>
    </location>
</feature>
<comment type="caution">
    <text evidence="2">The sequence shown here is derived from an EMBL/GenBank/DDBJ whole genome shotgun (WGS) entry which is preliminary data.</text>
</comment>
<gene>
    <name evidence="2" type="ORF">PG999_007722</name>
</gene>
<dbReference type="AlphaFoldDB" id="A0AAW0QVM1"/>
<evidence type="ECO:0000313" key="2">
    <source>
        <dbReference type="EMBL" id="KAK8109585.1"/>
    </source>
</evidence>
<sequence>MFPSSPYNSQRSLFSPPPPPRKQRHQRPPQSPSSSSSPSQPEPQPPLSFHGAVPSRQNDAASSRFSTPAGVASLFATLRLAPHPPASVPVAAPHARSPYATGQLLAGRAADASRTDQAAPRPRLATARARPGYAPLDPRAALGLGVGDAARGRRGGARRRFAQLQELRARRREERERARAGRMRAWEEQQEEEQRRLREERRRDKVGGRQRVAFASDSVLGTDIETGAPVPYAPRAETRRGEPVVVGYPGWGYEEVMGEEKGGWPCEEAGEEGQPAASYV</sequence>
<feature type="region of interest" description="Disordered" evidence="1">
    <location>
        <begin position="99"/>
        <end position="141"/>
    </location>
</feature>
<dbReference type="Proteomes" id="UP001392437">
    <property type="component" value="Unassembled WGS sequence"/>
</dbReference>
<feature type="compositionally biased region" description="Low complexity" evidence="1">
    <location>
        <begin position="118"/>
        <end position="131"/>
    </location>
</feature>
<reference evidence="2 3" key="1">
    <citation type="submission" date="2023-01" db="EMBL/GenBank/DDBJ databases">
        <title>Analysis of 21 Apiospora genomes using comparative genomics revels a genus with tremendous synthesis potential of carbohydrate active enzymes and secondary metabolites.</title>
        <authorList>
            <person name="Sorensen T."/>
        </authorList>
    </citation>
    <scope>NUCLEOTIDE SEQUENCE [LARGE SCALE GENOMIC DNA]</scope>
    <source>
        <strain evidence="2 3">CBS 117206</strain>
    </source>
</reference>
<name>A0AAW0QVM1_9PEZI</name>
<feature type="compositionally biased region" description="Basic and acidic residues" evidence="1">
    <location>
        <begin position="170"/>
        <end position="207"/>
    </location>
</feature>
<organism evidence="2 3">
    <name type="scientific">Apiospora kogelbergensis</name>
    <dbReference type="NCBI Taxonomy" id="1337665"/>
    <lineage>
        <taxon>Eukaryota</taxon>
        <taxon>Fungi</taxon>
        <taxon>Dikarya</taxon>
        <taxon>Ascomycota</taxon>
        <taxon>Pezizomycotina</taxon>
        <taxon>Sordariomycetes</taxon>
        <taxon>Xylariomycetidae</taxon>
        <taxon>Amphisphaeriales</taxon>
        <taxon>Apiosporaceae</taxon>
        <taxon>Apiospora</taxon>
    </lineage>
</organism>
<evidence type="ECO:0000256" key="1">
    <source>
        <dbReference type="SAM" id="MobiDB-lite"/>
    </source>
</evidence>
<feature type="compositionally biased region" description="Polar residues" evidence="1">
    <location>
        <begin position="55"/>
        <end position="66"/>
    </location>
</feature>
<protein>
    <submittedName>
        <fullName evidence="2">Uncharacterized protein</fullName>
    </submittedName>
</protein>
<keyword evidence="3" id="KW-1185">Reference proteome</keyword>
<accession>A0AAW0QVM1</accession>
<dbReference type="EMBL" id="JAQQWP010000007">
    <property type="protein sequence ID" value="KAK8109585.1"/>
    <property type="molecule type" value="Genomic_DNA"/>
</dbReference>
<evidence type="ECO:0000313" key="3">
    <source>
        <dbReference type="Proteomes" id="UP001392437"/>
    </source>
</evidence>
<proteinExistence type="predicted"/>